<proteinExistence type="inferred from homology"/>
<dbReference type="SUPFAM" id="SSF53649">
    <property type="entry name" value="Alkaline phosphatase-like"/>
    <property type="match status" value="1"/>
</dbReference>
<evidence type="ECO:0000256" key="2">
    <source>
        <dbReference type="ARBA" id="ARBA00022723"/>
    </source>
</evidence>
<dbReference type="PANTHER" id="PTHR21110">
    <property type="entry name" value="PHOSPHOPENTOMUTASE"/>
    <property type="match status" value="1"/>
</dbReference>
<gene>
    <name evidence="5" type="ORF">A3F86_00780</name>
</gene>
<dbReference type="Proteomes" id="UP000179095">
    <property type="component" value="Unassembled WGS sequence"/>
</dbReference>
<name>A0A1F4RMP1_UNCSA</name>
<dbReference type="GO" id="GO:0005829">
    <property type="term" value="C:cytosol"/>
    <property type="evidence" value="ECO:0007669"/>
    <property type="project" value="TreeGrafter"/>
</dbReference>
<dbReference type="EMBL" id="METQ01000027">
    <property type="protein sequence ID" value="OGC09437.1"/>
    <property type="molecule type" value="Genomic_DNA"/>
</dbReference>
<keyword evidence="3" id="KW-0464">Manganese</keyword>
<dbReference type="GO" id="GO:0009117">
    <property type="term" value="P:nucleotide metabolic process"/>
    <property type="evidence" value="ECO:0007669"/>
    <property type="project" value="InterPro"/>
</dbReference>
<dbReference type="PANTHER" id="PTHR21110:SF0">
    <property type="entry name" value="PHOSPHOPENTOMUTASE"/>
    <property type="match status" value="1"/>
</dbReference>
<evidence type="ECO:0000256" key="1">
    <source>
        <dbReference type="ARBA" id="ARBA00010373"/>
    </source>
</evidence>
<feature type="domain" description="Metalloenzyme" evidence="4">
    <location>
        <begin position="383"/>
        <end position="512"/>
    </location>
</feature>
<evidence type="ECO:0000313" key="6">
    <source>
        <dbReference type="Proteomes" id="UP000179095"/>
    </source>
</evidence>
<dbReference type="SUPFAM" id="SSF143856">
    <property type="entry name" value="DeoB insert domain-like"/>
    <property type="match status" value="1"/>
</dbReference>
<protein>
    <recommendedName>
        <fullName evidence="4">Metalloenzyme domain-containing protein</fullName>
    </recommendedName>
</protein>
<evidence type="ECO:0000313" key="5">
    <source>
        <dbReference type="EMBL" id="OGC09437.1"/>
    </source>
</evidence>
<dbReference type="Pfam" id="PF01676">
    <property type="entry name" value="Metalloenzyme"/>
    <property type="match status" value="1"/>
</dbReference>
<sequence>MKFFSCRFDKLAGKRAEKNCIKAGGQFMFILKAAQETPIRVPSLARERRQNVKRQRSFPYGAKPYLLKNLNFRALLIVLDSAGAGQMPKHPRRDTGCNTIPNVAERYRQETGQEIRLPNLGALGLGNLANIPGVPPAANPAAAYRLLSLDPIPLTETTTSLWALGGVETGELVTYPSGIPAEIMGQIEDAIKQILPTPVTFIKDGRNISGTAIIEEQGLQSQRQYGNRPIVYTSSDSVFQVAFFVGREVSSREERLPDGHSIIEEIEAGTSKFFLVSDEAVAKMQDICRTIRKVMDESGDPALKFLRVIARPFVERLTPGPQGEKYIRSATLRQDLTATVPGQTILDAATKKGFHTVGIGKFAEVFGFKGFGSILPDPFRHTTDIDAIDLVVQALSGRGAGIVGADLVELDERYGHRNDPLGYAEQLMRIDAALPRIFSAMEPTDICLITADHGNDPTRGLASGDEYRIRGTNHTREFVPLLVFGNMIRGGVDLGYGRLSDVAASIAYFLGMRYQTNGTNFLNRILDRSVFKFADEGAD</sequence>
<dbReference type="InterPro" id="IPR006124">
    <property type="entry name" value="Metalloenzyme"/>
</dbReference>
<dbReference type="InterPro" id="IPR024052">
    <property type="entry name" value="Phosphopentomutase_DeoB_cap_sf"/>
</dbReference>
<dbReference type="AlphaFoldDB" id="A0A1F4RMP1"/>
<dbReference type="Gene3D" id="3.30.70.1250">
    <property type="entry name" value="Phosphopentomutase"/>
    <property type="match status" value="1"/>
</dbReference>
<dbReference type="GO" id="GO:0008973">
    <property type="term" value="F:phosphopentomutase activity"/>
    <property type="evidence" value="ECO:0007669"/>
    <property type="project" value="InterPro"/>
</dbReference>
<organism evidence="5 6">
    <name type="scientific">candidate division WOR-1 bacterium RIFCSPLOWO2_12_FULL_45_9</name>
    <dbReference type="NCBI Taxonomy" id="1802568"/>
    <lineage>
        <taxon>Bacteria</taxon>
        <taxon>Bacillati</taxon>
        <taxon>Saganbacteria</taxon>
    </lineage>
</organism>
<accession>A0A1F4RMP1</accession>
<reference evidence="5 6" key="1">
    <citation type="journal article" date="2016" name="Nat. Commun.">
        <title>Thousands of microbial genomes shed light on interconnected biogeochemical processes in an aquifer system.</title>
        <authorList>
            <person name="Anantharaman K."/>
            <person name="Brown C.T."/>
            <person name="Hug L.A."/>
            <person name="Sharon I."/>
            <person name="Castelle C.J."/>
            <person name="Probst A.J."/>
            <person name="Thomas B.C."/>
            <person name="Singh A."/>
            <person name="Wilkins M.J."/>
            <person name="Karaoz U."/>
            <person name="Brodie E.L."/>
            <person name="Williams K.H."/>
            <person name="Hubbard S.S."/>
            <person name="Banfield J.F."/>
        </authorList>
    </citation>
    <scope>NUCLEOTIDE SEQUENCE [LARGE SCALE GENOMIC DNA]</scope>
</reference>
<dbReference type="GO" id="GO:0000287">
    <property type="term" value="F:magnesium ion binding"/>
    <property type="evidence" value="ECO:0007669"/>
    <property type="project" value="InterPro"/>
</dbReference>
<comment type="caution">
    <text evidence="5">The sequence shown here is derived from an EMBL/GenBank/DDBJ whole genome shotgun (WGS) entry which is preliminary data.</text>
</comment>
<dbReference type="InterPro" id="IPR017850">
    <property type="entry name" value="Alkaline_phosphatase_core_sf"/>
</dbReference>
<dbReference type="GO" id="GO:0043094">
    <property type="term" value="P:metabolic compound salvage"/>
    <property type="evidence" value="ECO:0007669"/>
    <property type="project" value="InterPro"/>
</dbReference>
<dbReference type="STRING" id="1802568.A3F86_00780"/>
<dbReference type="Gene3D" id="3.40.720.10">
    <property type="entry name" value="Alkaline Phosphatase, subunit A"/>
    <property type="match status" value="1"/>
</dbReference>
<dbReference type="InterPro" id="IPR010045">
    <property type="entry name" value="DeoB"/>
</dbReference>
<comment type="similarity">
    <text evidence="1">Belongs to the phosphopentomutase family.</text>
</comment>
<evidence type="ECO:0000256" key="3">
    <source>
        <dbReference type="ARBA" id="ARBA00023211"/>
    </source>
</evidence>
<keyword evidence="2" id="KW-0479">Metal-binding</keyword>
<evidence type="ECO:0000259" key="4">
    <source>
        <dbReference type="Pfam" id="PF01676"/>
    </source>
</evidence>